<comment type="caution">
    <text evidence="2">The sequence shown here is derived from an EMBL/GenBank/DDBJ whole genome shotgun (WGS) entry which is preliminary data.</text>
</comment>
<protein>
    <submittedName>
        <fullName evidence="2">Helix-turn-helix transcriptional regulator</fullName>
    </submittedName>
</protein>
<accession>A0A562ZNB7</accession>
<dbReference type="Proteomes" id="UP000318199">
    <property type="component" value="Unassembled WGS sequence"/>
</dbReference>
<dbReference type="InterPro" id="IPR001387">
    <property type="entry name" value="Cro/C1-type_HTH"/>
</dbReference>
<dbReference type="GO" id="GO:0003677">
    <property type="term" value="F:DNA binding"/>
    <property type="evidence" value="ECO:0007669"/>
    <property type="project" value="InterPro"/>
</dbReference>
<dbReference type="SUPFAM" id="SSF47413">
    <property type="entry name" value="lambda repressor-like DNA-binding domains"/>
    <property type="match status" value="1"/>
</dbReference>
<keyword evidence="3" id="KW-1185">Reference proteome</keyword>
<feature type="domain" description="HTH cro/C1-type" evidence="1">
    <location>
        <begin position="14"/>
        <end position="69"/>
    </location>
</feature>
<dbReference type="Gene3D" id="1.10.260.40">
    <property type="entry name" value="lambda repressor-like DNA-binding domains"/>
    <property type="match status" value="1"/>
</dbReference>
<evidence type="ECO:0000313" key="3">
    <source>
        <dbReference type="Proteomes" id="UP000318199"/>
    </source>
</evidence>
<gene>
    <name evidence="2" type="ORF">FN976_16910</name>
</gene>
<organism evidence="2 3">
    <name type="scientific">Caenimonas sedimenti</name>
    <dbReference type="NCBI Taxonomy" id="2596921"/>
    <lineage>
        <taxon>Bacteria</taxon>
        <taxon>Pseudomonadati</taxon>
        <taxon>Pseudomonadota</taxon>
        <taxon>Betaproteobacteria</taxon>
        <taxon>Burkholderiales</taxon>
        <taxon>Comamonadaceae</taxon>
        <taxon>Caenimonas</taxon>
    </lineage>
</organism>
<dbReference type="PROSITE" id="PS50943">
    <property type="entry name" value="HTH_CROC1"/>
    <property type="match status" value="1"/>
</dbReference>
<dbReference type="OrthoDB" id="8906385at2"/>
<reference evidence="2 3" key="1">
    <citation type="submission" date="2019-07" db="EMBL/GenBank/DDBJ databases">
        <title>Caenimonas sedimenti sp. nov., isolated from activated sludge.</title>
        <authorList>
            <person name="Xu J."/>
        </authorList>
    </citation>
    <scope>NUCLEOTIDE SEQUENCE [LARGE SCALE GENOMIC DNA]</scope>
    <source>
        <strain evidence="2 3">HX-9-20</strain>
    </source>
</reference>
<dbReference type="SMART" id="SM00530">
    <property type="entry name" value="HTH_XRE"/>
    <property type="match status" value="1"/>
</dbReference>
<proteinExistence type="predicted"/>
<dbReference type="Pfam" id="PF13560">
    <property type="entry name" value="HTH_31"/>
    <property type="match status" value="1"/>
</dbReference>
<dbReference type="RefSeq" id="WP_145894218.1">
    <property type="nucleotide sequence ID" value="NZ_VOBQ01000013.1"/>
</dbReference>
<sequence length="94" mass="10391">MQHLSDLSSLGRQVAELRRQKGLTQRELGALAGLAQSTLARFETGQVSEFGSRKLLRLLELLGHGVSFVPLNTSFTLDDALREKQLEAERASKL</sequence>
<dbReference type="AlphaFoldDB" id="A0A562ZNB7"/>
<dbReference type="EMBL" id="VOBQ01000013">
    <property type="protein sequence ID" value="TWO70023.1"/>
    <property type="molecule type" value="Genomic_DNA"/>
</dbReference>
<name>A0A562ZNB7_9BURK</name>
<dbReference type="InterPro" id="IPR010982">
    <property type="entry name" value="Lambda_DNA-bd_dom_sf"/>
</dbReference>
<evidence type="ECO:0000313" key="2">
    <source>
        <dbReference type="EMBL" id="TWO70023.1"/>
    </source>
</evidence>
<dbReference type="CDD" id="cd00093">
    <property type="entry name" value="HTH_XRE"/>
    <property type="match status" value="1"/>
</dbReference>
<evidence type="ECO:0000259" key="1">
    <source>
        <dbReference type="PROSITE" id="PS50943"/>
    </source>
</evidence>